<dbReference type="SUPFAM" id="SSF53300">
    <property type="entry name" value="vWA-like"/>
    <property type="match status" value="1"/>
</dbReference>
<evidence type="ECO:0000313" key="2">
    <source>
        <dbReference type="EMBL" id="MFC5069384.1"/>
    </source>
</evidence>
<feature type="domain" description="VWFA" evidence="1">
    <location>
        <begin position="141"/>
        <end position="447"/>
    </location>
</feature>
<dbReference type="Pfam" id="PF13400">
    <property type="entry name" value="Tad"/>
    <property type="match status" value="1"/>
</dbReference>
<reference evidence="3" key="1">
    <citation type="journal article" date="2019" name="Int. J. Syst. Evol. Microbiol.">
        <title>The Global Catalogue of Microorganisms (GCM) 10K type strain sequencing project: providing services to taxonomists for standard genome sequencing and annotation.</title>
        <authorList>
            <consortium name="The Broad Institute Genomics Platform"/>
            <consortium name="The Broad Institute Genome Sequencing Center for Infectious Disease"/>
            <person name="Wu L."/>
            <person name="Ma J."/>
        </authorList>
    </citation>
    <scope>NUCLEOTIDE SEQUENCE [LARGE SCALE GENOMIC DNA]</scope>
    <source>
        <strain evidence="3">CGMCC 1.16444</strain>
    </source>
</reference>
<evidence type="ECO:0000259" key="1">
    <source>
        <dbReference type="PROSITE" id="PS50234"/>
    </source>
</evidence>
<dbReference type="PROSITE" id="PS50234">
    <property type="entry name" value="VWFA"/>
    <property type="match status" value="1"/>
</dbReference>
<dbReference type="InterPro" id="IPR002035">
    <property type="entry name" value="VWF_A"/>
</dbReference>
<dbReference type="Gene3D" id="3.40.50.410">
    <property type="entry name" value="von Willebrand factor, type A domain"/>
    <property type="match status" value="1"/>
</dbReference>
<dbReference type="InterPro" id="IPR036465">
    <property type="entry name" value="vWFA_dom_sf"/>
</dbReference>
<protein>
    <submittedName>
        <fullName evidence="2">Pilus assembly protein TadG-related protein</fullName>
    </submittedName>
</protein>
<gene>
    <name evidence="2" type="ORF">ACFPFW_15310</name>
</gene>
<name>A0ABV9Z4C9_9HYPH</name>
<comment type="caution">
    <text evidence="2">The sequence shown here is derived from an EMBL/GenBank/DDBJ whole genome shotgun (WGS) entry which is preliminary data.</text>
</comment>
<proteinExistence type="predicted"/>
<accession>A0ABV9Z4C9</accession>
<organism evidence="2 3">
    <name type="scientific">Flaviflagellibacter deserti</name>
    <dbReference type="NCBI Taxonomy" id="2267266"/>
    <lineage>
        <taxon>Bacteria</taxon>
        <taxon>Pseudomonadati</taxon>
        <taxon>Pseudomonadota</taxon>
        <taxon>Alphaproteobacteria</taxon>
        <taxon>Hyphomicrobiales</taxon>
        <taxon>Flaviflagellibacter</taxon>
    </lineage>
</organism>
<evidence type="ECO:0000313" key="3">
    <source>
        <dbReference type="Proteomes" id="UP001595796"/>
    </source>
</evidence>
<dbReference type="InterPro" id="IPR028087">
    <property type="entry name" value="Tad_N"/>
</dbReference>
<dbReference type="EMBL" id="JBHSJF010000006">
    <property type="protein sequence ID" value="MFC5069384.1"/>
    <property type="molecule type" value="Genomic_DNA"/>
</dbReference>
<keyword evidence="3" id="KW-1185">Reference proteome</keyword>
<dbReference type="Proteomes" id="UP001595796">
    <property type="component" value="Unassembled WGS sequence"/>
</dbReference>
<sequence>MDFLRRFRDETSGNILIMFALMLLPILSVVGAAVDYTVKAQEATRLQTALDNVVLALAHEPMAKDDAELNALKVKVNKFLSDNYKTPSGASPTVTKITRERGSFSIEASATIDTSFMKVADIKTMDISVSSTAVWGSSKVEVVMALDNTGSMASSNKMTELKKAAKNMIDILAASAYEDGAVKIGIVPFATSVRVPTTTTYKAADWIRFDQFRVCSYRNGREDKCWFESHPDKFKKSNWQGCILDRDQSYQSDSNYAYDVMDIINPTAAAASHHGYDTADTTTLYPAVQSCPPSESALKTVVPLTTDFAGLKTAIDEMTPAGNTNVTIGVVWAQALLSSAKPFDQGVPPGTEGVQKIMIVLTDGENTRNRFTDDNDDSNEKAEKIDARTKLACQNAKTFGTVFTVRVIDGNQGLLKDCATGTTDAEKSQYYSNVTNSAQLTKVFQGIANEINKLRLGS</sequence>
<dbReference type="RefSeq" id="WP_162799750.1">
    <property type="nucleotide sequence ID" value="NZ_JBHSJF010000006.1"/>
</dbReference>